<feature type="compositionally biased region" description="Basic residues" evidence="1">
    <location>
        <begin position="245"/>
        <end position="254"/>
    </location>
</feature>
<feature type="non-terminal residue" evidence="2">
    <location>
        <position position="1"/>
    </location>
</feature>
<organism evidence="2">
    <name type="scientific">Lamprotornis superbus</name>
    <dbReference type="NCBI Taxonomy" id="245042"/>
    <lineage>
        <taxon>Eukaryota</taxon>
        <taxon>Metazoa</taxon>
        <taxon>Chordata</taxon>
        <taxon>Craniata</taxon>
        <taxon>Vertebrata</taxon>
        <taxon>Euteleostomi</taxon>
        <taxon>Archelosauria</taxon>
        <taxon>Archosauria</taxon>
        <taxon>Dinosauria</taxon>
        <taxon>Saurischia</taxon>
        <taxon>Theropoda</taxon>
        <taxon>Coelurosauria</taxon>
        <taxon>Aves</taxon>
        <taxon>Neognathae</taxon>
        <taxon>Neoaves</taxon>
        <taxon>Telluraves</taxon>
        <taxon>Australaves</taxon>
        <taxon>Passeriformes</taxon>
        <taxon>Sturnidae</taxon>
        <taxon>Lamprotornis</taxon>
    </lineage>
</organism>
<evidence type="ECO:0000313" key="3">
    <source>
        <dbReference type="EMBL" id="KAI1239990.1"/>
    </source>
</evidence>
<reference evidence="3" key="3">
    <citation type="submission" date="2022-01" db="EMBL/GenBank/DDBJ databases">
        <authorList>
            <person name="Rubenstein D.R."/>
        </authorList>
    </citation>
    <scope>NUCLEOTIDE SEQUENCE</scope>
    <source>
        <strain evidence="3">SS15</strain>
        <tissue evidence="3">Liver</tissue>
    </source>
</reference>
<protein>
    <submittedName>
        <fullName evidence="2">Uncharacterized protein</fullName>
    </submittedName>
</protein>
<name>A0A835TRD1_9PASS</name>
<comment type="caution">
    <text evidence="2">The sequence shown here is derived from an EMBL/GenBank/DDBJ whole genome shotgun (WGS) entry which is preliminary data.</text>
</comment>
<dbReference type="InterPro" id="IPR013320">
    <property type="entry name" value="ConA-like_dom_sf"/>
</dbReference>
<keyword evidence="4" id="KW-1185">Reference proteome</keyword>
<dbReference type="EMBL" id="JADDUC010000254">
    <property type="protein sequence ID" value="KAG0114873.1"/>
    <property type="molecule type" value="Genomic_DNA"/>
</dbReference>
<reference evidence="2" key="1">
    <citation type="submission" date="2020-10" db="EMBL/GenBank/DDBJ databases">
        <title>Feather gene expression reveals the developmental basis of iridescence in African starlings.</title>
        <authorList>
            <person name="Rubenstein D.R."/>
        </authorList>
    </citation>
    <scope>NUCLEOTIDE SEQUENCE</scope>
    <source>
        <strain evidence="2">SS15</strain>
        <tissue evidence="2">Liver</tissue>
    </source>
</reference>
<proteinExistence type="predicted"/>
<dbReference type="OrthoDB" id="9049620at2759"/>
<feature type="non-terminal residue" evidence="2">
    <location>
        <position position="311"/>
    </location>
</feature>
<dbReference type="SUPFAM" id="SSF49899">
    <property type="entry name" value="Concanavalin A-like lectins/glucanases"/>
    <property type="match status" value="1"/>
</dbReference>
<dbReference type="Gene3D" id="2.60.120.920">
    <property type="match status" value="1"/>
</dbReference>
<sequence length="311" mass="34508">SINPFSLQKQFEASVKTLQEEDECSVRLTEAAKETRQEMLVDGAAVWVHPSSSFMPQTRVSAEKQKLRAMLKGLCWLLSDQKSRFHSQFHCLSCGEAARDVMDSALPCKAPGQVSETSNHDPGSSHSSPPNPGVIGWLDCRPLGITPSSSCPQEWSILSVSAGFWALSRPSPTSLPHNHTLQRIEVALDCAGGRVAFRDADSQTEIFAFPPAAFAGEQLQPLLWLGEGQLCSPFVPESPRNPPPKCRRFHHPNKHSTQQLTAPLSPQPHFIFLITSHLTITFHTFASQWENRGCKQGERLQTEFHPPFHCL</sequence>
<evidence type="ECO:0000256" key="1">
    <source>
        <dbReference type="SAM" id="MobiDB-lite"/>
    </source>
</evidence>
<dbReference type="InterPro" id="IPR043136">
    <property type="entry name" value="B30.2/SPRY_sf"/>
</dbReference>
<feature type="region of interest" description="Disordered" evidence="1">
    <location>
        <begin position="109"/>
        <end position="131"/>
    </location>
</feature>
<reference evidence="3 4" key="2">
    <citation type="journal article" date="2021" name="J. Hered.">
        <title>Feather Gene Expression Elucidates the Developmental Basis of Plumage Iridescence in African Starlings.</title>
        <authorList>
            <person name="Rubenstein D.R."/>
            <person name="Corvelo A."/>
            <person name="MacManes M.D."/>
            <person name="Maia R."/>
            <person name="Narzisi G."/>
            <person name="Rousaki A."/>
            <person name="Vandenabeele P."/>
            <person name="Shawkey M.D."/>
            <person name="Solomon J."/>
        </authorList>
    </citation>
    <scope>NUCLEOTIDE SEQUENCE [LARGE SCALE GENOMIC DNA]</scope>
    <source>
        <strain evidence="3">SS15</strain>
    </source>
</reference>
<accession>A0A835TRD1</accession>
<gene>
    <name evidence="3" type="ORF">IHE44_0011431</name>
    <name evidence="2" type="ORF">IHE44_007089</name>
</gene>
<evidence type="ECO:0000313" key="2">
    <source>
        <dbReference type="EMBL" id="KAG0114873.1"/>
    </source>
</evidence>
<evidence type="ECO:0000313" key="4">
    <source>
        <dbReference type="Proteomes" id="UP000618051"/>
    </source>
</evidence>
<dbReference type="AlphaFoldDB" id="A0A835TRD1"/>
<dbReference type="Proteomes" id="UP000618051">
    <property type="component" value="Unassembled WGS sequence"/>
</dbReference>
<dbReference type="EMBL" id="JADDUC020000004">
    <property type="protein sequence ID" value="KAI1239990.1"/>
    <property type="molecule type" value="Genomic_DNA"/>
</dbReference>
<feature type="region of interest" description="Disordered" evidence="1">
    <location>
        <begin position="238"/>
        <end position="261"/>
    </location>
</feature>